<dbReference type="PATRIC" id="fig|1006576.9.peg.1574"/>
<dbReference type="EMBL" id="LN824141">
    <property type="protein sequence ID" value="CEP78867.1"/>
    <property type="molecule type" value="Genomic_DNA"/>
</dbReference>
<dbReference type="Gene3D" id="3.40.190.10">
    <property type="entry name" value="Periplasmic binding protein-like II"/>
    <property type="match status" value="1"/>
</dbReference>
<dbReference type="CDD" id="cd14748">
    <property type="entry name" value="PBP2_UgpB"/>
    <property type="match status" value="1"/>
</dbReference>
<dbReference type="SUPFAM" id="SSF53850">
    <property type="entry name" value="Periplasmic binding protein-like II"/>
    <property type="match status" value="1"/>
</dbReference>
<sequence>MKKVFLCLVIVVLSVFMFAKTELVFWHYWDGENGKKLESLIQEFNTSHPNIEVQPVFIPGSDLLTKIQLSVLSGQTPELAISDIIGMPLILDTGKVIDLMPYVKKENYDLNDFYENTLVYGKIEDKLFSLPVSSSNLGLFWNKELFKKAGLDPEQPPKTWDELIEYGKIIKEKTGNFGYELYLDGGEGTTWQWQIFLWQAGGEFLDSDSNYRKSSFNSEAGVQALQFWVDLTNTYKISPIAPWGLFGRGEAAMVMDGSWMTQFFPAQVDFELGSAVFPYPENGVPATNMGGEQIFVFKTTKEKEDACWEFIKWFTSTEVQIDWDKATGFIPVKKSVATNEGYNAYIKNTNRLLLPFIEVQQYAHARPPIKEYSQVSDIVSKAIISAVYKKGTPEKMLNEAASQVDLLLGKK</sequence>
<dbReference type="HOGENOM" id="CLU_031285_3_1_0"/>
<organism evidence="1 2">
    <name type="scientific">Defluviitoga tunisiensis</name>
    <dbReference type="NCBI Taxonomy" id="1006576"/>
    <lineage>
        <taxon>Bacteria</taxon>
        <taxon>Thermotogati</taxon>
        <taxon>Thermotogota</taxon>
        <taxon>Thermotogae</taxon>
        <taxon>Petrotogales</taxon>
        <taxon>Petrotogaceae</taxon>
        <taxon>Defluviitoga</taxon>
    </lineage>
</organism>
<proteinExistence type="predicted"/>
<evidence type="ECO:0000313" key="2">
    <source>
        <dbReference type="Proteomes" id="UP000032809"/>
    </source>
</evidence>
<reference evidence="2" key="1">
    <citation type="submission" date="2014-11" db="EMBL/GenBank/DDBJ databases">
        <authorList>
            <person name="Wibberg D."/>
        </authorList>
    </citation>
    <scope>NUCLEOTIDE SEQUENCE [LARGE SCALE GENOMIC DNA]</scope>
    <source>
        <strain evidence="2">L3</strain>
    </source>
</reference>
<protein>
    <submittedName>
        <fullName evidence="1">ABC-type sugar transport protein</fullName>
    </submittedName>
</protein>
<dbReference type="InterPro" id="IPR006059">
    <property type="entry name" value="SBP"/>
</dbReference>
<accession>A0A0C7NSU9</accession>
<keyword evidence="1" id="KW-0762">Sugar transport</keyword>
<dbReference type="PANTHER" id="PTHR43649">
    <property type="entry name" value="ARABINOSE-BINDING PROTEIN-RELATED"/>
    <property type="match status" value="1"/>
</dbReference>
<evidence type="ECO:0000313" key="1">
    <source>
        <dbReference type="EMBL" id="CEP78867.1"/>
    </source>
</evidence>
<dbReference type="AlphaFoldDB" id="A0A0C7NSU9"/>
<gene>
    <name evidence="1" type="primary">ugpB3</name>
    <name evidence="1" type="ORF">DTL3_1578</name>
</gene>
<dbReference type="Proteomes" id="UP000032809">
    <property type="component" value="Chromosome I"/>
</dbReference>
<keyword evidence="1" id="KW-0813">Transport</keyword>
<dbReference type="PANTHER" id="PTHR43649:SF12">
    <property type="entry name" value="DIACETYLCHITOBIOSE BINDING PROTEIN DASA"/>
    <property type="match status" value="1"/>
</dbReference>
<dbReference type="KEGG" id="dtn:DTL3_1578"/>
<name>A0A0C7NSU9_DEFTU</name>
<dbReference type="InterPro" id="IPR050490">
    <property type="entry name" value="Bact_solute-bd_prot1"/>
</dbReference>
<dbReference type="Pfam" id="PF01547">
    <property type="entry name" value="SBP_bac_1"/>
    <property type="match status" value="1"/>
</dbReference>
<dbReference type="OrthoDB" id="9772007at2"/>
<dbReference type="RefSeq" id="WP_045088234.1">
    <property type="nucleotide sequence ID" value="NZ_LN824141.1"/>
</dbReference>
<dbReference type="STRING" id="1006576.DTL3_1578"/>
<keyword evidence="2" id="KW-1185">Reference proteome</keyword>